<evidence type="ECO:0000313" key="3">
    <source>
        <dbReference type="EMBL" id="HEA53076.1"/>
    </source>
</evidence>
<dbReference type="Proteomes" id="UP000885748">
    <property type="component" value="Unassembled WGS sequence"/>
</dbReference>
<dbReference type="InterPro" id="IPR011006">
    <property type="entry name" value="CheY-like_superfamily"/>
</dbReference>
<organism evidence="3">
    <name type="scientific">Marinobacter antarcticus</name>
    <dbReference type="NCBI Taxonomy" id="564117"/>
    <lineage>
        <taxon>Bacteria</taxon>
        <taxon>Pseudomonadati</taxon>
        <taxon>Pseudomonadota</taxon>
        <taxon>Gammaproteobacteria</taxon>
        <taxon>Pseudomonadales</taxon>
        <taxon>Marinobacteraceae</taxon>
        <taxon>Marinobacter</taxon>
    </lineage>
</organism>
<sequence>MTVSVLVVDDSGFFRKRLTEILTASGQIRVVGVATNGREGVELAESLRPD</sequence>
<gene>
    <name evidence="3" type="ORF">ENI00_12295</name>
</gene>
<feature type="non-terminal residue" evidence="3">
    <location>
        <position position="50"/>
    </location>
</feature>
<dbReference type="AlphaFoldDB" id="A0A831R6R8"/>
<dbReference type="SUPFAM" id="SSF52172">
    <property type="entry name" value="CheY-like"/>
    <property type="match status" value="1"/>
</dbReference>
<comment type="caution">
    <text evidence="3">The sequence shown here is derived from an EMBL/GenBank/DDBJ whole genome shotgun (WGS) entry which is preliminary data.</text>
</comment>
<dbReference type="InterPro" id="IPR001789">
    <property type="entry name" value="Sig_transdc_resp-reg_receiver"/>
</dbReference>
<reference evidence="3" key="1">
    <citation type="journal article" date="2020" name="mSystems">
        <title>Genome- and Community-Level Interaction Insights into Carbon Utilization and Element Cycling Functions of Hydrothermarchaeota in Hydrothermal Sediment.</title>
        <authorList>
            <person name="Zhou Z."/>
            <person name="Liu Y."/>
            <person name="Xu W."/>
            <person name="Pan J."/>
            <person name="Luo Z.H."/>
            <person name="Li M."/>
        </authorList>
    </citation>
    <scope>NUCLEOTIDE SEQUENCE [LARGE SCALE GENOMIC DNA]</scope>
    <source>
        <strain evidence="3">HyVt-357</strain>
    </source>
</reference>
<name>A0A831R6R8_9GAMM</name>
<protein>
    <submittedName>
        <fullName evidence="3">Response regulator</fullName>
    </submittedName>
</protein>
<dbReference type="Gene3D" id="3.40.50.2300">
    <property type="match status" value="1"/>
</dbReference>
<evidence type="ECO:0000259" key="2">
    <source>
        <dbReference type="PROSITE" id="PS50110"/>
    </source>
</evidence>
<dbReference type="PROSITE" id="PS50110">
    <property type="entry name" value="RESPONSE_REGULATORY"/>
    <property type="match status" value="1"/>
</dbReference>
<feature type="domain" description="Response regulatory" evidence="2">
    <location>
        <begin position="4"/>
        <end position="50"/>
    </location>
</feature>
<evidence type="ECO:0000256" key="1">
    <source>
        <dbReference type="PROSITE-ProRule" id="PRU00169"/>
    </source>
</evidence>
<comment type="caution">
    <text evidence="1">Lacks conserved residue(s) required for the propagation of feature annotation.</text>
</comment>
<proteinExistence type="predicted"/>
<dbReference type="GO" id="GO:0000160">
    <property type="term" value="P:phosphorelay signal transduction system"/>
    <property type="evidence" value="ECO:0007669"/>
    <property type="project" value="InterPro"/>
</dbReference>
<dbReference type="EMBL" id="DRGY01000097">
    <property type="protein sequence ID" value="HEA53076.1"/>
    <property type="molecule type" value="Genomic_DNA"/>
</dbReference>
<accession>A0A831R6R8</accession>